<protein>
    <submittedName>
        <fullName evidence="2">Uncharacterized protein</fullName>
    </submittedName>
</protein>
<feature type="transmembrane region" description="Helical" evidence="1">
    <location>
        <begin position="35"/>
        <end position="55"/>
    </location>
</feature>
<accession>A0A0B7H0A1</accession>
<keyword evidence="1" id="KW-0812">Transmembrane</keyword>
<evidence type="ECO:0000313" key="2">
    <source>
        <dbReference type="EMBL" id="CEM62351.1"/>
    </source>
</evidence>
<reference evidence="3" key="1">
    <citation type="submission" date="2015-01" db="EMBL/GenBank/DDBJ databases">
        <authorList>
            <person name="Manzoor Shahid"/>
            <person name="Zubair Saima"/>
        </authorList>
    </citation>
    <scope>NUCLEOTIDE SEQUENCE [LARGE SCALE GENOMIC DNA]</scope>
    <source>
        <strain evidence="3">V1</strain>
    </source>
</reference>
<evidence type="ECO:0000256" key="1">
    <source>
        <dbReference type="SAM" id="Phobius"/>
    </source>
</evidence>
<gene>
    <name evidence="2" type="ORF">TPHV1_300002</name>
</gene>
<name>A0A0B7H0A1_TREPH</name>
<dbReference type="EMBL" id="CDNC01000024">
    <property type="protein sequence ID" value="CEM62351.1"/>
    <property type="molecule type" value="Genomic_DNA"/>
</dbReference>
<dbReference type="AlphaFoldDB" id="A0A0B7H0A1"/>
<keyword evidence="1" id="KW-1133">Transmembrane helix</keyword>
<proteinExistence type="predicted"/>
<keyword evidence="1" id="KW-0472">Membrane</keyword>
<sequence>MTAPYRNRKIKNKFKFKNILSSQYKNLSNKLLERFFVFFVFIYIPKLYCFIQYDLKNYVKKEGKKNEINRKYRTIAWRLFRLFAENRDK</sequence>
<organism evidence="2 3">
    <name type="scientific">Treponema phagedenis</name>
    <dbReference type="NCBI Taxonomy" id="162"/>
    <lineage>
        <taxon>Bacteria</taxon>
        <taxon>Pseudomonadati</taxon>
        <taxon>Spirochaetota</taxon>
        <taxon>Spirochaetia</taxon>
        <taxon>Spirochaetales</taxon>
        <taxon>Treponemataceae</taxon>
        <taxon>Treponema</taxon>
    </lineage>
</organism>
<dbReference type="Proteomes" id="UP000042527">
    <property type="component" value="Unassembled WGS sequence"/>
</dbReference>
<evidence type="ECO:0000313" key="3">
    <source>
        <dbReference type="Proteomes" id="UP000042527"/>
    </source>
</evidence>
<keyword evidence="3" id="KW-1185">Reference proteome</keyword>